<evidence type="ECO:0000256" key="2">
    <source>
        <dbReference type="SAM" id="Phobius"/>
    </source>
</evidence>
<dbReference type="Proteomes" id="UP000183915">
    <property type="component" value="Unassembled WGS sequence"/>
</dbReference>
<feature type="transmembrane region" description="Helical" evidence="2">
    <location>
        <begin position="82"/>
        <end position="102"/>
    </location>
</feature>
<gene>
    <name evidence="3" type="ORF">SAMN04490188_1875</name>
</gene>
<sequence length="204" mass="23047">MKRKRPPRLVESPFPTATSAPRHPPTWDCSSDDSRQGFLGTMIYAAGMLLALPVYGLAVFTMMLFKVEGLSSIHMRMIEDPLILALMFISAFAAVCVINWLVSGPTVLGFCFDERQQRLTFTLRRPARQTTEECVPYSDIHSIRPYITTASAHFCHFVVCFAGANGKPIELRFSDVTVRDMAFHAEWLRQSIGERMLEVLDLDL</sequence>
<reference evidence="3 4" key="1">
    <citation type="submission" date="2016-10" db="EMBL/GenBank/DDBJ databases">
        <authorList>
            <person name="Varghese N."/>
            <person name="Submissions S."/>
        </authorList>
    </citation>
    <scope>NUCLEOTIDE SEQUENCE [LARGE SCALE GENOMIC DNA]</scope>
    <source>
        <strain evidence="3 4">BS3780</strain>
    </source>
</reference>
<evidence type="ECO:0008006" key="5">
    <source>
        <dbReference type="Google" id="ProtNLM"/>
    </source>
</evidence>
<dbReference type="RefSeq" id="WP_169788911.1">
    <property type="nucleotide sequence ID" value="NZ_FNTT01000002.1"/>
</dbReference>
<keyword evidence="2" id="KW-0812">Transmembrane</keyword>
<organism evidence="3 4">
    <name type="scientific">Pseudomonas kilonensis</name>
    <dbReference type="NCBI Taxonomy" id="132476"/>
    <lineage>
        <taxon>Bacteria</taxon>
        <taxon>Pseudomonadati</taxon>
        <taxon>Pseudomonadota</taxon>
        <taxon>Gammaproteobacteria</taxon>
        <taxon>Pseudomonadales</taxon>
        <taxon>Pseudomonadaceae</taxon>
        <taxon>Pseudomonas</taxon>
    </lineage>
</organism>
<feature type="transmembrane region" description="Helical" evidence="2">
    <location>
        <begin position="42"/>
        <end position="61"/>
    </location>
</feature>
<evidence type="ECO:0000313" key="4">
    <source>
        <dbReference type="Proteomes" id="UP000183915"/>
    </source>
</evidence>
<keyword evidence="2" id="KW-0472">Membrane</keyword>
<proteinExistence type="predicted"/>
<comment type="caution">
    <text evidence="3">The sequence shown here is derived from an EMBL/GenBank/DDBJ whole genome shotgun (WGS) entry which is preliminary data.</text>
</comment>
<feature type="region of interest" description="Disordered" evidence="1">
    <location>
        <begin position="1"/>
        <end position="29"/>
    </location>
</feature>
<keyword evidence="2" id="KW-1133">Transmembrane helix</keyword>
<accession>A0ABY0YSJ3</accession>
<keyword evidence="4" id="KW-1185">Reference proteome</keyword>
<evidence type="ECO:0000313" key="3">
    <source>
        <dbReference type="EMBL" id="SED88926.1"/>
    </source>
</evidence>
<name>A0ABY0YSJ3_9PSED</name>
<evidence type="ECO:0000256" key="1">
    <source>
        <dbReference type="SAM" id="MobiDB-lite"/>
    </source>
</evidence>
<dbReference type="EMBL" id="FNTT01000002">
    <property type="protein sequence ID" value="SED88926.1"/>
    <property type="molecule type" value="Genomic_DNA"/>
</dbReference>
<protein>
    <recommendedName>
        <fullName evidence="5">Transmembrane protein</fullName>
    </recommendedName>
</protein>